<comment type="caution">
    <text evidence="5">The sequence shown here is derived from an EMBL/GenBank/DDBJ whole genome shotgun (WGS) entry which is preliminary data.</text>
</comment>
<dbReference type="Pfam" id="PF07521">
    <property type="entry name" value="RMMBL"/>
    <property type="match status" value="1"/>
</dbReference>
<dbReference type="InterPro" id="IPR011108">
    <property type="entry name" value="RMMBL"/>
</dbReference>
<dbReference type="SUPFAM" id="SSF56281">
    <property type="entry name" value="Metallo-hydrolase/oxidoreductase"/>
    <property type="match status" value="1"/>
</dbReference>
<evidence type="ECO:0000259" key="3">
    <source>
        <dbReference type="SMART" id="SM00849"/>
    </source>
</evidence>
<dbReference type="InterPro" id="IPR001279">
    <property type="entry name" value="Metallo-B-lactamas"/>
</dbReference>
<feature type="domain" description="Metallo-beta-lactamase" evidence="3">
    <location>
        <begin position="20"/>
        <end position="206"/>
    </location>
</feature>
<name>A0A8T4GYW5_9EURY</name>
<proteinExistence type="predicted"/>
<evidence type="ECO:0000256" key="2">
    <source>
        <dbReference type="SAM" id="MobiDB-lite"/>
    </source>
</evidence>
<dbReference type="Proteomes" id="UP000823736">
    <property type="component" value="Unassembled WGS sequence"/>
</dbReference>
<dbReference type="InterPro" id="IPR050698">
    <property type="entry name" value="MBL"/>
</dbReference>
<organism evidence="5 6">
    <name type="scientific">Halolamina salifodinae</name>
    <dbReference type="NCBI Taxonomy" id="1202767"/>
    <lineage>
        <taxon>Archaea</taxon>
        <taxon>Methanobacteriati</taxon>
        <taxon>Methanobacteriota</taxon>
        <taxon>Stenosarchaea group</taxon>
        <taxon>Halobacteria</taxon>
        <taxon>Halobacteriales</taxon>
        <taxon>Haloferacaceae</taxon>
    </lineage>
</organism>
<dbReference type="Pfam" id="PF00753">
    <property type="entry name" value="Lactamase_B"/>
    <property type="match status" value="1"/>
</dbReference>
<dbReference type="SMART" id="SM00849">
    <property type="entry name" value="Lactamase_B"/>
    <property type="match status" value="1"/>
</dbReference>
<dbReference type="PANTHER" id="PTHR11203">
    <property type="entry name" value="CLEAVAGE AND POLYADENYLATION SPECIFICITY FACTOR FAMILY MEMBER"/>
    <property type="match status" value="1"/>
</dbReference>
<evidence type="ECO:0000313" key="5">
    <source>
        <dbReference type="EMBL" id="MBP1988187.1"/>
    </source>
</evidence>
<feature type="domain" description="Beta-Casp" evidence="4">
    <location>
        <begin position="247"/>
        <end position="375"/>
    </location>
</feature>
<reference evidence="5" key="1">
    <citation type="submission" date="2021-03" db="EMBL/GenBank/DDBJ databases">
        <title>Genomic Encyclopedia of Type Strains, Phase IV (KMG-IV): sequencing the most valuable type-strain genomes for metagenomic binning, comparative biology and taxonomic classification.</title>
        <authorList>
            <person name="Goeker M."/>
        </authorList>
    </citation>
    <scope>NUCLEOTIDE SEQUENCE</scope>
    <source>
        <strain evidence="5">DSM 26232</strain>
    </source>
</reference>
<dbReference type="InterPro" id="IPR036866">
    <property type="entry name" value="RibonucZ/Hydroxyglut_hydro"/>
</dbReference>
<evidence type="ECO:0000256" key="1">
    <source>
        <dbReference type="ARBA" id="ARBA00022801"/>
    </source>
</evidence>
<dbReference type="SMART" id="SM01027">
    <property type="entry name" value="Beta-Casp"/>
    <property type="match status" value="1"/>
</dbReference>
<dbReference type="GO" id="GO:0004521">
    <property type="term" value="F:RNA endonuclease activity"/>
    <property type="evidence" value="ECO:0007669"/>
    <property type="project" value="TreeGrafter"/>
</dbReference>
<evidence type="ECO:0000313" key="6">
    <source>
        <dbReference type="Proteomes" id="UP000823736"/>
    </source>
</evidence>
<gene>
    <name evidence="5" type="ORF">J2753_002699</name>
</gene>
<keyword evidence="1" id="KW-0378">Hydrolase</keyword>
<dbReference type="PANTHER" id="PTHR11203:SF52">
    <property type="entry name" value="MRNA 3-END PROCESSING FACTOR"/>
    <property type="match status" value="1"/>
</dbReference>
<evidence type="ECO:0000259" key="4">
    <source>
        <dbReference type="SMART" id="SM01027"/>
    </source>
</evidence>
<dbReference type="Gene3D" id="3.60.15.10">
    <property type="entry name" value="Ribonuclease Z/Hydroxyacylglutathione hydrolase-like"/>
    <property type="match status" value="1"/>
</dbReference>
<dbReference type="InterPro" id="IPR022712">
    <property type="entry name" value="Beta_Casp"/>
</dbReference>
<dbReference type="Pfam" id="PF10996">
    <property type="entry name" value="Beta-Casp"/>
    <property type="match status" value="1"/>
</dbReference>
<dbReference type="GO" id="GO:0016787">
    <property type="term" value="F:hydrolase activity"/>
    <property type="evidence" value="ECO:0007669"/>
    <property type="project" value="UniProtKB-KW"/>
</dbReference>
<dbReference type="Gene3D" id="3.40.50.10890">
    <property type="match status" value="1"/>
</dbReference>
<dbReference type="EMBL" id="JAGGLC010000006">
    <property type="protein sequence ID" value="MBP1988187.1"/>
    <property type="molecule type" value="Genomic_DNA"/>
</dbReference>
<keyword evidence="6" id="KW-1185">Reference proteome</keyword>
<protein>
    <submittedName>
        <fullName evidence="5">Putative mRNA 3-end processing factor</fullName>
    </submittedName>
</protein>
<feature type="region of interest" description="Disordered" evidence="2">
    <location>
        <begin position="299"/>
        <end position="325"/>
    </location>
</feature>
<dbReference type="CDD" id="cd16295">
    <property type="entry name" value="TTHA0252-CPSF-like_MBL-fold"/>
    <property type="match status" value="1"/>
</dbReference>
<dbReference type="AlphaFoldDB" id="A0A8T4GYW5"/>
<sequence length="453" mass="49051">MNDYQSVMDLRFLGGAGEVGRSAILVNDRLLLDYGMKSGNPPQFPVDADPESVVVSHGHLDHVGTIPALLSGADRPPIHWTPPTQELALTLARDTLKLHGRSPHCPFTENDVKRVTEVSQTHGYRETFEAAGYEVTFFRAGHIPGSAHVLVDDGDTRLLYTGDFHVDEEAAADPPAGFDAGEPPVGQRLVKGSIARPDADVVLCESTYSDVDHDPRASVEHRFAQSVKTTLWEGGTVVVPAFAIGRTQEMLMICEAHDIPCYVDGMGKEVTEMLRRHPEFVRDPAALRRAKSHARFVTGRDGQRETGGLAGRTGRAGPSRGQRKRITDQKAAIITTSGMLSGGPAMTYIPEIRANPVNKITMTGYQVEGTPGRDLLETGRAEIDGRVMPVSAQVEAYDFSAHADHGGIRRFLDSYDDAEVLVNHGDRCGAFAAELRADGYDASAPELGATYSV</sequence>
<accession>A0A8T4GYW5</accession>